<reference evidence="1" key="1">
    <citation type="submission" date="2020-01" db="EMBL/GenBank/DDBJ databases">
        <authorList>
            <person name="Feng Z.H.Z."/>
        </authorList>
    </citation>
    <scope>NUCLEOTIDE SEQUENCE</scope>
    <source>
        <strain evidence="1">CBS107.38</strain>
    </source>
</reference>
<dbReference type="EMBL" id="JAAABM010000001">
    <property type="protein sequence ID" value="KAF7681428.1"/>
    <property type="molecule type" value="Genomic_DNA"/>
</dbReference>
<name>A0A8H7EMQ5_9PLEO</name>
<dbReference type="Proteomes" id="UP000596902">
    <property type="component" value="Unassembled WGS sequence"/>
</dbReference>
<reference evidence="1" key="2">
    <citation type="submission" date="2020-08" db="EMBL/GenBank/DDBJ databases">
        <title>Draft Genome Sequence of Cumin Blight Pathogen Alternaria burnsii.</title>
        <authorList>
            <person name="Feng Z."/>
        </authorList>
    </citation>
    <scope>NUCLEOTIDE SEQUENCE</scope>
    <source>
        <strain evidence="1">CBS107.38</strain>
    </source>
</reference>
<sequence>VPKEKVQSLHDSIGAYSRATRAEFDTVWSNLNAHNTNLELNEIGTNVDAEHTMVSRVKHGLETSIGTNINNVIAAASVSEETLISHLTTLMSTLDIEGRRLTSNLSTMNHGIMNALSTHENNATSRHEHLTTAMDTIEHNQCAHFEAMSKPNDTTASAAQRSRQDISHLGQNMNKATTAPRFPSPNLVACRGDDVTISWITTNGDR</sequence>
<protein>
    <submittedName>
        <fullName evidence="1">Uncharacterized protein</fullName>
    </submittedName>
</protein>
<evidence type="ECO:0000313" key="2">
    <source>
        <dbReference type="Proteomes" id="UP000596902"/>
    </source>
</evidence>
<dbReference type="AlphaFoldDB" id="A0A8H7EMQ5"/>
<gene>
    <name evidence="1" type="ORF">GT037_000404</name>
</gene>
<proteinExistence type="predicted"/>
<dbReference type="RefSeq" id="XP_038791307.1">
    <property type="nucleotide sequence ID" value="XM_038925451.1"/>
</dbReference>
<organism evidence="1 2">
    <name type="scientific">Alternaria burnsii</name>
    <dbReference type="NCBI Taxonomy" id="1187904"/>
    <lineage>
        <taxon>Eukaryota</taxon>
        <taxon>Fungi</taxon>
        <taxon>Dikarya</taxon>
        <taxon>Ascomycota</taxon>
        <taxon>Pezizomycotina</taxon>
        <taxon>Dothideomycetes</taxon>
        <taxon>Pleosporomycetidae</taxon>
        <taxon>Pleosporales</taxon>
        <taxon>Pleosporineae</taxon>
        <taxon>Pleosporaceae</taxon>
        <taxon>Alternaria</taxon>
        <taxon>Alternaria sect. Alternaria</taxon>
    </lineage>
</organism>
<feature type="non-terminal residue" evidence="1">
    <location>
        <position position="1"/>
    </location>
</feature>
<keyword evidence="2" id="KW-1185">Reference proteome</keyword>
<dbReference type="GeneID" id="62198629"/>
<evidence type="ECO:0000313" key="1">
    <source>
        <dbReference type="EMBL" id="KAF7681428.1"/>
    </source>
</evidence>
<accession>A0A8H7EMQ5</accession>
<comment type="caution">
    <text evidence="1">The sequence shown here is derived from an EMBL/GenBank/DDBJ whole genome shotgun (WGS) entry which is preliminary data.</text>
</comment>